<dbReference type="InterPro" id="IPR011013">
    <property type="entry name" value="Gal_mutarotase_sf_dom"/>
</dbReference>
<accession>A0A0F9HPX0</accession>
<evidence type="ECO:0000313" key="2">
    <source>
        <dbReference type="EMBL" id="KKL83740.1"/>
    </source>
</evidence>
<dbReference type="GO" id="GO:0003824">
    <property type="term" value="F:catalytic activity"/>
    <property type="evidence" value="ECO:0007669"/>
    <property type="project" value="InterPro"/>
</dbReference>
<dbReference type="GO" id="GO:0030246">
    <property type="term" value="F:carbohydrate binding"/>
    <property type="evidence" value="ECO:0007669"/>
    <property type="project" value="InterPro"/>
</dbReference>
<gene>
    <name evidence="2" type="ORF">LCGC14_1971690</name>
</gene>
<comment type="caution">
    <text evidence="2">The sequence shown here is derived from an EMBL/GenBank/DDBJ whole genome shotgun (WGS) entry which is preliminary data.</text>
</comment>
<dbReference type="AlphaFoldDB" id="A0A0F9HPX0"/>
<dbReference type="Pfam" id="PF06165">
    <property type="entry name" value="GH94_b-supersand"/>
    <property type="match status" value="1"/>
</dbReference>
<reference evidence="2" key="1">
    <citation type="journal article" date="2015" name="Nature">
        <title>Complex archaea that bridge the gap between prokaryotes and eukaryotes.</title>
        <authorList>
            <person name="Spang A."/>
            <person name="Saw J.H."/>
            <person name="Jorgensen S.L."/>
            <person name="Zaremba-Niedzwiedzka K."/>
            <person name="Martijn J."/>
            <person name="Lind A.E."/>
            <person name="van Eijk R."/>
            <person name="Schleper C."/>
            <person name="Guy L."/>
            <person name="Ettema T.J."/>
        </authorList>
    </citation>
    <scope>NUCLEOTIDE SEQUENCE</scope>
</reference>
<protein>
    <recommendedName>
        <fullName evidence="1">Glycosyl hydrolase 94 supersandwich domain-containing protein</fullName>
    </recommendedName>
</protein>
<name>A0A0F9HPX0_9ZZZZ</name>
<dbReference type="GO" id="GO:0005975">
    <property type="term" value="P:carbohydrate metabolic process"/>
    <property type="evidence" value="ECO:0007669"/>
    <property type="project" value="InterPro"/>
</dbReference>
<organism evidence="2">
    <name type="scientific">marine sediment metagenome</name>
    <dbReference type="NCBI Taxonomy" id="412755"/>
    <lineage>
        <taxon>unclassified sequences</taxon>
        <taxon>metagenomes</taxon>
        <taxon>ecological metagenomes</taxon>
    </lineage>
</organism>
<sequence length="151" mass="16752">MEPPALDPVNAVPLHDRPGIVDPPDRYGHFDEHTGEYVITRPDTPQPWHNYITNGSFTGYVSHTGGGTCYGLNDPVEKRILRTHLHGRPADQPGRWTISWTIEARFGVRWSGPASPTLVHAAGAHEERAREIVGPGCVADDRTRAVRRHPV</sequence>
<dbReference type="InterPro" id="IPR037018">
    <property type="entry name" value="GH65_N"/>
</dbReference>
<dbReference type="SMART" id="SM01068">
    <property type="entry name" value="CBM_X"/>
    <property type="match status" value="1"/>
</dbReference>
<feature type="non-terminal residue" evidence="2">
    <location>
        <position position="151"/>
    </location>
</feature>
<proteinExistence type="predicted"/>
<dbReference type="EMBL" id="LAZR01021896">
    <property type="protein sequence ID" value="KKL83740.1"/>
    <property type="molecule type" value="Genomic_DNA"/>
</dbReference>
<evidence type="ECO:0000259" key="1">
    <source>
        <dbReference type="Pfam" id="PF06165"/>
    </source>
</evidence>
<dbReference type="Gene3D" id="2.70.98.40">
    <property type="entry name" value="Glycoside hydrolase, family 65, N-terminal domain"/>
    <property type="match status" value="1"/>
</dbReference>
<feature type="domain" description="Glycosyl hydrolase 94 supersandwich" evidence="1">
    <location>
        <begin position="36"/>
        <end position="96"/>
    </location>
</feature>
<dbReference type="InterPro" id="IPR010383">
    <property type="entry name" value="Glyco_hydrolase_94_b-supersand"/>
</dbReference>
<dbReference type="SUPFAM" id="SSF74650">
    <property type="entry name" value="Galactose mutarotase-like"/>
    <property type="match status" value="1"/>
</dbReference>